<evidence type="ECO:0000256" key="18">
    <source>
        <dbReference type="ARBA" id="ARBA00024499"/>
    </source>
</evidence>
<comment type="similarity">
    <text evidence="2 22">Belongs to the paramyxovirus L protein family.</text>
</comment>
<evidence type="ECO:0000256" key="3">
    <source>
        <dbReference type="ARBA" id="ARBA00022484"/>
    </source>
</evidence>
<dbReference type="PROSITE" id="PS50526">
    <property type="entry name" value="RDRP_SSRNA_NEG_NONSEG"/>
    <property type="match status" value="1"/>
</dbReference>
<keyword evidence="11 22" id="KW-0067">ATP-binding</keyword>
<evidence type="ECO:0000256" key="17">
    <source>
        <dbReference type="ARBA" id="ARBA00024494"/>
    </source>
</evidence>
<dbReference type="InterPro" id="IPR026890">
    <property type="entry name" value="Mononeg_mRNAcap"/>
</dbReference>
<evidence type="ECO:0000259" key="23">
    <source>
        <dbReference type="PROSITE" id="PS50526"/>
    </source>
</evidence>
<dbReference type="EC" id="2.1.1.-" evidence="22"/>
<dbReference type="GO" id="GO:0016787">
    <property type="term" value="F:hydrolase activity"/>
    <property type="evidence" value="ECO:0007669"/>
    <property type="project" value="UniProtKB-KW"/>
</dbReference>
<evidence type="ECO:0000256" key="22">
    <source>
        <dbReference type="PIRNR" id="PIRNR000830"/>
    </source>
</evidence>
<evidence type="ECO:0000256" key="16">
    <source>
        <dbReference type="ARBA" id="ARBA00023268"/>
    </source>
</evidence>
<keyword evidence="5 22" id="KW-0507">mRNA processing</keyword>
<evidence type="ECO:0000256" key="10">
    <source>
        <dbReference type="ARBA" id="ARBA00022801"/>
    </source>
</evidence>
<comment type="subcellular location">
    <subcellularLocation>
        <location evidence="22">Virion</location>
    </subcellularLocation>
    <subcellularLocation>
        <location evidence="22">Host cytoplasm</location>
    </subcellularLocation>
</comment>
<feature type="domain" description="RdRp catalytic" evidence="23">
    <location>
        <begin position="662"/>
        <end position="846"/>
    </location>
</feature>
<evidence type="ECO:0000256" key="14">
    <source>
        <dbReference type="ARBA" id="ARBA00023042"/>
    </source>
</evidence>
<organism evidence="25">
    <name type="scientific">Ochotona cansus jeilongvirus</name>
    <dbReference type="NCBI Taxonomy" id="3028509"/>
    <lineage>
        <taxon>Viruses</taxon>
        <taxon>Riboviria</taxon>
        <taxon>Orthornavirae</taxon>
        <taxon>Negarnaviricota</taxon>
        <taxon>Haploviricotina</taxon>
        <taxon>Monjiviricetes</taxon>
        <taxon>Mononegavirales</taxon>
        <taxon>Paramyxoviridae</taxon>
        <taxon>Orthoparamyxovirinae</taxon>
        <taxon>Jeilongvirus</taxon>
        <taxon>Jeilongvirus ochotonae</taxon>
    </lineage>
</organism>
<evidence type="ECO:0000256" key="20">
    <source>
        <dbReference type="ARBA" id="ARBA00047370"/>
    </source>
</evidence>
<comment type="catalytic activity">
    <reaction evidence="21 22">
        <text>GTP + H2O = GDP + phosphate + H(+)</text>
        <dbReference type="Rhea" id="RHEA:19669"/>
        <dbReference type="ChEBI" id="CHEBI:15377"/>
        <dbReference type="ChEBI" id="CHEBI:15378"/>
        <dbReference type="ChEBI" id="CHEBI:37565"/>
        <dbReference type="ChEBI" id="CHEBI:43474"/>
        <dbReference type="ChEBI" id="CHEBI:58189"/>
    </reaction>
</comment>
<dbReference type="EC" id="3.6.1.-" evidence="22"/>
<evidence type="ECO:0000256" key="4">
    <source>
        <dbReference type="ARBA" id="ARBA00022603"/>
    </source>
</evidence>
<comment type="function">
    <text evidence="1 22">RNA-directed RNA polymerase that catalyzes the replication of viral genomic RNA. The template is composed of the viral RNA tightly encapsidated by the nucleoprotein (N). The replicase mode is dependent on intracellular N protein concentration. In this mode, the polymerase replicates the whole viral genome without recognizing transcriptional signals, and the replicated genome is not caped or polyadenylated.</text>
</comment>
<dbReference type="GO" id="GO:0003968">
    <property type="term" value="F:RNA-directed RNA polymerase activity"/>
    <property type="evidence" value="ECO:0007669"/>
    <property type="project" value="UniProtKB-KW"/>
</dbReference>
<evidence type="ECO:0000256" key="21">
    <source>
        <dbReference type="ARBA" id="ARBA00048548"/>
    </source>
</evidence>
<dbReference type="Pfam" id="PF14318">
    <property type="entry name" value="Mononeg_mRNAcap"/>
    <property type="match status" value="1"/>
</dbReference>
<reference evidence="25" key="1">
    <citation type="journal article" date="2023" name="Nat. Commun.">
        <title>Virus diversity, wildlife-domestic animal circulation and potential zoonotic viruses of small mammals, pangolins and zoo animals.</title>
        <authorList>
            <person name="Cui X."/>
            <person name="Fan K."/>
            <person name="Liang X."/>
            <person name="Gong W."/>
            <person name="Chen W."/>
            <person name="He B."/>
            <person name="Chen X."/>
            <person name="Wang H."/>
            <person name="Wang X."/>
            <person name="Zhang P."/>
            <person name="Lu X."/>
            <person name="Chen R."/>
            <person name="Lin K."/>
            <person name="Liu J."/>
            <person name="Zhai J."/>
            <person name="Liu D.X."/>
            <person name="Shan F."/>
            <person name="Li Y."/>
            <person name="Chen R.A."/>
            <person name="Meng H."/>
            <person name="Li X."/>
            <person name="Mi S."/>
            <person name="Jiang J."/>
            <person name="Zhou N."/>
            <person name="Chen Z."/>
            <person name="Zou J.-J."/>
            <person name="Ge D."/>
            <person name="Yang Q."/>
            <person name="He K."/>
            <person name="Chen T."/>
            <person name="Wu Y.-J."/>
            <person name="Lu H."/>
            <person name="Irwin D.M."/>
            <person name="Shen X."/>
            <person name="Hu Y."/>
            <person name="Lu X."/>
            <person name="Ding C."/>
            <person name="Guan Y."/>
            <person name="Tu C."/>
            <person name="Shen Y."/>
        </authorList>
    </citation>
    <scope>NUCLEOTIDE SEQUENCE</scope>
    <source>
        <strain evidence="25">PMV/SC/C3-23.4/2021</strain>
    </source>
</reference>
<keyword evidence="14 22" id="KW-0506">mRNA capping</keyword>
<feature type="domain" description="Mononegavirus-type SAM-dependent 2'-O-MTase" evidence="24">
    <location>
        <begin position="1765"/>
        <end position="1972"/>
    </location>
</feature>
<evidence type="ECO:0000256" key="19">
    <source>
        <dbReference type="ARBA" id="ARBA00047332"/>
    </source>
</evidence>
<evidence type="ECO:0000256" key="11">
    <source>
        <dbReference type="ARBA" id="ARBA00022840"/>
    </source>
</evidence>
<protein>
    <recommendedName>
        <fullName evidence="22">RNA-directed RNA polymerase L</fullName>
        <shortName evidence="22">Protein L</shortName>
    </recommendedName>
    <alternativeName>
        <fullName evidence="22">Large structural protein</fullName>
    </alternativeName>
    <alternativeName>
        <fullName evidence="22">Replicase</fullName>
    </alternativeName>
    <alternativeName>
        <fullName evidence="22">Transcriptase</fullName>
    </alternativeName>
    <domain>
        <recommendedName>
            <fullName evidence="22">RNA-directed RNA polymerase</fullName>
            <ecNumber evidence="22">2.7.7.48</ecNumber>
        </recommendedName>
    </domain>
    <domain>
        <recommendedName>
            <fullName evidence="22">GTP phosphohydrolase</fullName>
            <ecNumber evidence="22">3.6.1.-</ecNumber>
        </recommendedName>
    </domain>
    <domain>
        <recommendedName>
            <fullName evidence="22">GDP polyribonucleotidyltransferase</fullName>
            <ecNumber evidence="22">2.7.7.88</ecNumber>
        </recommendedName>
        <alternativeName>
            <fullName evidence="22">PRNTase</fullName>
        </alternativeName>
    </domain>
    <domain>
        <recommendedName>
            <fullName evidence="22">mRNA (nucleoside-2'-O-)-methyltransferase</fullName>
            <shortName evidence="22">N1-2'-O-MTase</shortName>
            <ecNumber evidence="22">2.1.1.-</ecNumber>
        </recommendedName>
    </domain>
    <domain>
        <recommendedName>
            <fullName evidence="22">mRNA (guanine-N(7)-)-methyltransferase</fullName>
            <shortName evidence="22">G-N7-MTase</shortName>
        </recommendedName>
    </domain>
</protein>
<evidence type="ECO:0000256" key="12">
    <source>
        <dbReference type="ARBA" id="ARBA00022844"/>
    </source>
</evidence>
<evidence type="ECO:0000256" key="7">
    <source>
        <dbReference type="ARBA" id="ARBA00022691"/>
    </source>
</evidence>
<evidence type="ECO:0000256" key="15">
    <source>
        <dbReference type="ARBA" id="ARBA00023200"/>
    </source>
</evidence>
<evidence type="ECO:0000256" key="2">
    <source>
        <dbReference type="ARBA" id="ARBA00007934"/>
    </source>
</evidence>
<keyword evidence="9 22" id="KW-0547">Nucleotide-binding</keyword>
<dbReference type="Pfam" id="PF00946">
    <property type="entry name" value="Mononeg_RNA_pol"/>
    <property type="match status" value="1"/>
</dbReference>
<accession>A0AAT9TTJ5</accession>
<comment type="catalytic activity">
    <reaction evidence="18 22">
        <text>a 5'-end (5'-triphosphoguanosine)-(2'-O-methyladenylyl)-adenylyl-cytidylyl-adenosine in mRNA + S-adenosyl-L-methionine = a 5'-end (N(7)-methyl 5'-triphosphoguanosine)-(2'-O-methyladenylyl)-adenylyl-cytidylyl-adenosine in mRNA + S-adenosyl-L-homocysteine</text>
        <dbReference type="Rhea" id="RHEA:65440"/>
        <dbReference type="Rhea" id="RHEA-COMP:16798"/>
        <dbReference type="Rhea" id="RHEA-COMP:16801"/>
        <dbReference type="ChEBI" id="CHEBI:57856"/>
        <dbReference type="ChEBI" id="CHEBI:59789"/>
        <dbReference type="ChEBI" id="CHEBI:156482"/>
        <dbReference type="ChEBI" id="CHEBI:156483"/>
    </reaction>
</comment>
<comment type="catalytic activity">
    <reaction evidence="17">
        <text>a 5'-end triphospho-adenylyl-adenylyl-cytidylyl-adenosine in mRNA + GDP + H(+) = a 5'-end (5'-triphosphoguanosine)-adenylyl-adenylyl-cytidylyl-adenosine in mRNA + diphosphate</text>
        <dbReference type="Rhea" id="RHEA:65436"/>
        <dbReference type="Rhea" id="RHEA-COMP:16797"/>
        <dbReference type="Rhea" id="RHEA-COMP:16799"/>
        <dbReference type="ChEBI" id="CHEBI:15378"/>
        <dbReference type="ChEBI" id="CHEBI:33019"/>
        <dbReference type="ChEBI" id="CHEBI:58189"/>
        <dbReference type="ChEBI" id="CHEBI:156484"/>
        <dbReference type="ChEBI" id="CHEBI:156503"/>
        <dbReference type="EC" id="2.7.7.88"/>
    </reaction>
</comment>
<evidence type="ECO:0000256" key="8">
    <source>
        <dbReference type="ARBA" id="ARBA00022695"/>
    </source>
</evidence>
<keyword evidence="4 22" id="KW-0489">Methyltransferase</keyword>
<evidence type="ECO:0000256" key="9">
    <source>
        <dbReference type="ARBA" id="ARBA00022741"/>
    </source>
</evidence>
<sequence length="2201" mass="253708">MEIPGINDVLYPECHLNSPIVAGKLVMLIEYTGLPNNQKLDDATILRFIEEKKENKTRTPIISSQLDLRNKLLLYYPNLSKLRHIPYPHGNKTLFNISEDEALQQIHCIMERAASCYSKISEVLISLRRSVVKKLVGLNVESLENNDMVERAIRNMPSIMKVTKYYKPFLFWFTIKYWMRLIIKNCGRRNSLSEYKIKVFDCKALLIVLNRNLCVIINKLDLTAHYLTFEMVLMCSDVTEGRVMIELGMLSDPRITTLHSKGLKLWSLFDNLFEELGNDNYNIVGLLEPLVLGFLQMKDESHLLRGAFLKFCLEELEKELKAHGFVHPDDLNSMISHLFDIFNLKDVHLIAEFFSFFRTFGHPILEAKEAADKVRVYMHRPKVVDFQVIMKGHALFCATIINGYRERHGGAWPPLKLPDHASNRIKSARNNDEALTDEITINNWKSFVGIKFDCIMPLTLDEDLTMYMKDKALASPREEWDSIYSREVYFDRVDSNYVSRRLVEVFLEDPEFDPFKIINYVINQEYLKDDSFNLSYSLKEKEIKRVGRLFAKMTYKMRACQVVAESLIASGVGKYFKENGIVKDEHDLLKTLHRLSISAVPRDHKFLHQSFHIKRNPDTHLIKGKNRIHTSPKKVKDSETDEYPQRVLNIGGNSNKIKYETISTFLTTDLQKFCLNWRSETTNIFAERLNEIYGLPGFFNWLHNRLEKSTIYVADPNCPPDITDRIPLDQAPNSQIFIKYPMGGIEGYCQKLWTIVTIPFLFLSAYEVGCKIAAVVQGDNQAIAITKRVHPNLPYRVKKNECALLAQQYFECLRKNMYSIGHNLKANETIISSHFMIYSKRIYYDGVALSQSLKPLSRAVFWSETIVDETRSACSNISTAICKSIEQGFDRWVGYSINSLKTMQQILISMKMTLNSTMTDDIVYPIYNSPNLIITASLVPAQLGGFSYLNMSRLYVRNIGDPVTASLADLKRMINAKLVEPSVLYRVMNQTPGLSSYLDWASDPYSINIPDSQSITIMLKNITARNVLSQSVNPMLQGLFHEDFEQEDNDLAAFLLDRPIIIPRAAREIIDNSITGARQEIAGMLDTTKGLIRTGLKLGGLRPRIVDKISLYDYNQFRLFVKMMTLKVKESSINWDACSVQLAIALRKRMWLHLTLGRPIYGLEVPDILEAVEGCTINQSENCWYCEAGHAEYCWLFVPRLCQLDTVSEETNSMRVPYFGSMTDERSDIKLGHIKSSSRSLKAAVRIATIYTWAFGDTDECWNEAWYLASYRANVDLDELKAITPISTSNNMAHRMRDRSTQMKYTGSSLNRVGRYVVISNDKLNFVIDEVKVDTNLVYQQIMLTGISLLEDLYRYQDNTGQSNLVVHLHIVRNCCVIKMESHPYVKSNLIVPTLRSVNNNRLIYDPDPIIEKEKNVLQQQVFKKGMLIFPKWKLSELEVLLAQSLALTVVDIITREDRDHLNNQKVLENDDNINSLLTDFLLVQPKLLSLHVGMALAISWGFNIYYRRPEGKHQMIETVHTILTQLPKSYMSILINVFSHPLVFRRFWDDGLVEPVYGPNLRSQDYVRTSVDFLVTSYSLYLDFWLNSGTDDYILTEPKEEIVDYRYESVQSRHLCCLANLYLTRKQMPKIRGLTAIEKCTILTDSLNAAKKGEISSRVWNLKPLSVVVYPASITYLRRSSIKYIRIQKALVRDLNYQIAKSLELEEEKRRNLAGFQLPKEVILKDNRMRRLSYNLLLSDDLRSLIPLGSNRSQMNRWECHVLRRVGINTTSCYKAVEIARYISQYLDDQGTRLFLGEGSGGMMAVYDALTGPADNYYNSGVFNEVFLGQRVLEIEPAEFKMVARNSPYQNQDNFRVNVLFNGRPESTWVGNFECYQYIMNTMRGKDVNLIHSDIEGSHDKDDEVLKNEGAHLLSFVINLGNEGTVVILKICPSKNNWYTQFIRLLATYVNDLEVLFPAYSNPYSNEIYLFGKGVKKSPYLQPSEVIKLMENQNNNNLLALNDNIANVKMDIFQNLISDLMEGHQYNKGEISNLTDIEQILITIGFQINGPKIIKSLTQHDVGSGHQVLISNIRSAILYYRRLQEDEQNDMTILTPYPLSKETKSEVVKESLLKKVSLLLILYHKNEKIGVRMQLIQRLKQGILYTNLKHYDLDYLFNTGELKVFQQEISYKQMSIHLENKEVKEWWKIVGYSYLFKEDG</sequence>
<keyword evidence="16" id="KW-0511">Multifunctional enzyme</keyword>
<dbReference type="GO" id="GO:0030430">
    <property type="term" value="C:host cell cytoplasm"/>
    <property type="evidence" value="ECO:0007669"/>
    <property type="project" value="UniProtKB-SubCell"/>
</dbReference>
<dbReference type="PIRSF" id="PIRSF000830">
    <property type="entry name" value="RNA_pol_ParamyxoV"/>
    <property type="match status" value="1"/>
</dbReference>
<keyword evidence="13 22" id="KW-0693">Viral RNA replication</keyword>
<comment type="function">
    <text evidence="22">RNA-directed RNA polymerase that catalyzes the transcription of viral mRNAs, their capping and polyadenylation. The template is composed of the viral RNA tightly encapsidated by the nucleoprotein (N). The viral polymerase binds to the genomic RNA at the 3' leader promoter, and transcribes subsequently all viral mRNAs with a decreasing efficiency. The first gene is the most transcribed, and the last the least transcribed. The viral phosphoprotein acts as a processivity factor. Capping is concomitant with initiation of mRNA transcription. Indeed, a GDP polyribonucleotidyl transferase (PRNTase) adds the cap structure when the nascent RNA chain length has reached few nucleotides. Ribose 2'-O methylation of viral mRNA cap precedes and facilitates subsequent guanine-N-7 methylation, both activities being carried by the viral polymerase. Polyadenylation of mRNAs occur by a stuttering mechanism at a slipery stop site present at the end viral genes. After finishing transcription of a mRNA, the polymerase can resume transcription of the downstream gene.</text>
</comment>
<keyword evidence="8 22" id="KW-0548">Nucleotidyltransferase</keyword>
<comment type="catalytic activity">
    <reaction evidence="19 22">
        <text>a 5'-end (5'-triphosphoguanosine)-adenylyl-adenylyl-cytidylyl-adenosine in mRNA + S-adenosyl-L-methionine = a 5'-end (5'-triphosphoguanosine)-(2'-O-methyladenylyl)-adenylyl-cytidylyl-adenosine in mRNA + S-adenosyl-L-homocysteine + H(+)</text>
        <dbReference type="Rhea" id="RHEA:65380"/>
        <dbReference type="Rhea" id="RHEA-COMP:16797"/>
        <dbReference type="Rhea" id="RHEA-COMP:16801"/>
        <dbReference type="ChEBI" id="CHEBI:15378"/>
        <dbReference type="ChEBI" id="CHEBI:57856"/>
        <dbReference type="ChEBI" id="CHEBI:59789"/>
        <dbReference type="ChEBI" id="CHEBI:156482"/>
        <dbReference type="ChEBI" id="CHEBI:156484"/>
    </reaction>
</comment>
<dbReference type="InterPro" id="IPR016269">
    <property type="entry name" value="RNA-dir_pol_paramyxovirus"/>
</dbReference>
<comment type="catalytic activity">
    <reaction evidence="22">
        <text>RNA(n) + a ribonucleoside 5'-triphosphate = RNA(n+1) + diphosphate</text>
        <dbReference type="Rhea" id="RHEA:21248"/>
        <dbReference type="Rhea" id="RHEA-COMP:14527"/>
        <dbReference type="Rhea" id="RHEA-COMP:17342"/>
        <dbReference type="ChEBI" id="CHEBI:33019"/>
        <dbReference type="ChEBI" id="CHEBI:61557"/>
        <dbReference type="ChEBI" id="CHEBI:140395"/>
        <dbReference type="EC" id="2.7.7.48"/>
    </reaction>
</comment>
<dbReference type="EC" id="2.7.7.48" evidence="22"/>
<name>A0AAT9TTJ5_9MONO</name>
<keyword evidence="3 22" id="KW-0696">RNA-directed RNA polymerase</keyword>
<dbReference type="InterPro" id="IPR025786">
    <property type="entry name" value="Mononega_L_MeTrfase"/>
</dbReference>
<keyword evidence="12 22" id="KW-0946">Virion</keyword>
<dbReference type="PROSITE" id="PS51590">
    <property type="entry name" value="SAM_MT_MNV_L"/>
    <property type="match status" value="1"/>
</dbReference>
<dbReference type="InterPro" id="IPR039736">
    <property type="entry name" value="L_poly_C"/>
</dbReference>
<dbReference type="EC" id="2.7.7.88" evidence="22"/>
<dbReference type="InterPro" id="IPR014023">
    <property type="entry name" value="Mononeg_RNA_pol_cat"/>
</dbReference>
<comment type="catalytic activity">
    <reaction evidence="20">
        <text>a 5'-end (5'-triphosphoguanosine)-adenylyl-adenylyl-cytidylyl-adenosine in mRNA + 2 S-adenosyl-L-methionine = a 5'-end (N(7)-methyl 5'-triphosphoguanosine)-(2'-O-methyladenylyl)-adenylyl-cytidylyl-adenosine in mRNA + 2 S-adenosyl-L-homocysteine + H(+)</text>
        <dbReference type="Rhea" id="RHEA:65376"/>
        <dbReference type="Rhea" id="RHEA-COMP:16797"/>
        <dbReference type="Rhea" id="RHEA-COMP:16798"/>
        <dbReference type="ChEBI" id="CHEBI:15378"/>
        <dbReference type="ChEBI" id="CHEBI:57856"/>
        <dbReference type="ChEBI" id="CHEBI:59789"/>
        <dbReference type="ChEBI" id="CHEBI:156483"/>
        <dbReference type="ChEBI" id="CHEBI:156484"/>
        <dbReference type="EC" id="2.1.1.375"/>
    </reaction>
</comment>
<keyword evidence="6 22" id="KW-0808">Transferase</keyword>
<evidence type="ECO:0000256" key="5">
    <source>
        <dbReference type="ARBA" id="ARBA00022664"/>
    </source>
</evidence>
<evidence type="ECO:0000259" key="24">
    <source>
        <dbReference type="PROSITE" id="PS51590"/>
    </source>
</evidence>
<evidence type="ECO:0000313" key="25">
    <source>
        <dbReference type="EMBL" id="WEU70822.1"/>
    </source>
</evidence>
<keyword evidence="15 22" id="KW-1035">Host cytoplasm</keyword>
<dbReference type="GO" id="GO:0005524">
    <property type="term" value="F:ATP binding"/>
    <property type="evidence" value="ECO:0007669"/>
    <property type="project" value="UniProtKB-KW"/>
</dbReference>
<dbReference type="NCBIfam" id="TIGR04198">
    <property type="entry name" value="paramyx_RNAcap"/>
    <property type="match status" value="1"/>
</dbReference>
<proteinExistence type="inferred from homology"/>
<dbReference type="GO" id="GO:0044423">
    <property type="term" value="C:virion component"/>
    <property type="evidence" value="ECO:0007669"/>
    <property type="project" value="UniProtKB-KW"/>
</dbReference>
<keyword evidence="10" id="KW-0378">Hydrolase</keyword>
<dbReference type="GO" id="GO:0004482">
    <property type="term" value="F:mRNA 5'-cap (guanine-N7-)-methyltransferase activity"/>
    <property type="evidence" value="ECO:0007669"/>
    <property type="project" value="InterPro"/>
</dbReference>
<evidence type="ECO:0000256" key="6">
    <source>
        <dbReference type="ARBA" id="ARBA00022679"/>
    </source>
</evidence>
<evidence type="ECO:0000256" key="13">
    <source>
        <dbReference type="ARBA" id="ARBA00022953"/>
    </source>
</evidence>
<evidence type="ECO:0000256" key="1">
    <source>
        <dbReference type="ARBA" id="ARBA00003132"/>
    </source>
</evidence>
<dbReference type="EMBL" id="OQ236117">
    <property type="protein sequence ID" value="WEU70822.1"/>
    <property type="molecule type" value="Viral_cRNA"/>
</dbReference>
<keyword evidence="7 22" id="KW-0949">S-adenosyl-L-methionine</keyword>